<dbReference type="RefSeq" id="WP_211301172.1">
    <property type="nucleotide sequence ID" value="NZ_PYGA01000003.1"/>
</dbReference>
<protein>
    <submittedName>
        <fullName evidence="9">Membrane associated rhomboid family serine protease</fullName>
    </submittedName>
</protein>
<dbReference type="Proteomes" id="UP000240542">
    <property type="component" value="Unassembled WGS sequence"/>
</dbReference>
<feature type="transmembrane region" description="Helical" evidence="7">
    <location>
        <begin position="161"/>
        <end position="179"/>
    </location>
</feature>
<keyword evidence="9" id="KW-0645">Protease</keyword>
<comment type="caution">
    <text evidence="9">The sequence shown here is derived from an EMBL/GenBank/DDBJ whole genome shotgun (WGS) entry which is preliminary data.</text>
</comment>
<feature type="transmembrane region" description="Helical" evidence="7">
    <location>
        <begin position="122"/>
        <end position="149"/>
    </location>
</feature>
<evidence type="ECO:0000256" key="3">
    <source>
        <dbReference type="ARBA" id="ARBA00022692"/>
    </source>
</evidence>
<sequence>MNAATPPGEESGAQVVPTCFRHPDRETYVRCTRCNRPICPDCMREAAVGFHCVDCVAEGGRSVRQARTVFGGRVIGRPYVSFTLLGLMVAGFVLQLATDGSSGAGATSLFAMWGPGVYHGEWYRLVTAAFLHGGVMHLLFNGYAMYIVGPQLEQWLGHVRFAALWVLSAIGGSVLTYVLDPAQSSVGASGAVFGLFGAVFVIGRRLQLDTRFIVALLAVNLVITFLFPAISWTAHVGGLITGLLLGAAYAYLPQGAASGQRAARTRTLLHTAVTAVVAVLLVAAVAANTAALGAV</sequence>
<dbReference type="InterPro" id="IPR022764">
    <property type="entry name" value="Peptidase_S54_rhomboid_dom"/>
</dbReference>
<keyword evidence="3 7" id="KW-0812">Transmembrane</keyword>
<dbReference type="SUPFAM" id="SSF144091">
    <property type="entry name" value="Rhomboid-like"/>
    <property type="match status" value="1"/>
</dbReference>
<keyword evidence="5 7" id="KW-1133">Transmembrane helix</keyword>
<dbReference type="EMBL" id="PYGA01000003">
    <property type="protein sequence ID" value="PSK99329.1"/>
    <property type="molecule type" value="Genomic_DNA"/>
</dbReference>
<dbReference type="Gene3D" id="1.20.1540.10">
    <property type="entry name" value="Rhomboid-like"/>
    <property type="match status" value="1"/>
</dbReference>
<evidence type="ECO:0000259" key="8">
    <source>
        <dbReference type="Pfam" id="PF01694"/>
    </source>
</evidence>
<evidence type="ECO:0000256" key="4">
    <source>
        <dbReference type="ARBA" id="ARBA00022801"/>
    </source>
</evidence>
<dbReference type="PANTHER" id="PTHR43731:SF14">
    <property type="entry name" value="PRESENILIN-ASSOCIATED RHOMBOID-LIKE PROTEIN, MITOCHONDRIAL"/>
    <property type="match status" value="1"/>
</dbReference>
<accession>A0A2P8DQ23</accession>
<feature type="transmembrane region" description="Helical" evidence="7">
    <location>
        <begin position="236"/>
        <end position="252"/>
    </location>
</feature>
<evidence type="ECO:0000256" key="7">
    <source>
        <dbReference type="SAM" id="Phobius"/>
    </source>
</evidence>
<feature type="transmembrane region" description="Helical" evidence="7">
    <location>
        <begin position="79"/>
        <end position="98"/>
    </location>
</feature>
<dbReference type="InterPro" id="IPR035952">
    <property type="entry name" value="Rhomboid-like_sf"/>
</dbReference>
<keyword evidence="6 7" id="KW-0472">Membrane</keyword>
<proteinExistence type="inferred from homology"/>
<evidence type="ECO:0000256" key="6">
    <source>
        <dbReference type="ARBA" id="ARBA00023136"/>
    </source>
</evidence>
<evidence type="ECO:0000313" key="10">
    <source>
        <dbReference type="Proteomes" id="UP000240542"/>
    </source>
</evidence>
<gene>
    <name evidence="9" type="ORF">CLV63_10350</name>
</gene>
<name>A0A2P8DQ23_9ACTN</name>
<keyword evidence="10" id="KW-1185">Reference proteome</keyword>
<dbReference type="GO" id="GO:0016020">
    <property type="term" value="C:membrane"/>
    <property type="evidence" value="ECO:0007669"/>
    <property type="project" value="UniProtKB-SubCell"/>
</dbReference>
<dbReference type="AlphaFoldDB" id="A0A2P8DQ23"/>
<dbReference type="InterPro" id="IPR050925">
    <property type="entry name" value="Rhomboid_protease_S54"/>
</dbReference>
<evidence type="ECO:0000313" key="9">
    <source>
        <dbReference type="EMBL" id="PSK99329.1"/>
    </source>
</evidence>
<dbReference type="PANTHER" id="PTHR43731">
    <property type="entry name" value="RHOMBOID PROTEASE"/>
    <property type="match status" value="1"/>
</dbReference>
<feature type="transmembrane region" description="Helical" evidence="7">
    <location>
        <begin position="272"/>
        <end position="294"/>
    </location>
</feature>
<dbReference type="Pfam" id="PF01694">
    <property type="entry name" value="Rhomboid"/>
    <property type="match status" value="1"/>
</dbReference>
<feature type="transmembrane region" description="Helical" evidence="7">
    <location>
        <begin position="212"/>
        <end position="230"/>
    </location>
</feature>
<feature type="domain" description="Peptidase S54 rhomboid" evidence="8">
    <location>
        <begin position="120"/>
        <end position="249"/>
    </location>
</feature>
<evidence type="ECO:0000256" key="1">
    <source>
        <dbReference type="ARBA" id="ARBA00004141"/>
    </source>
</evidence>
<comment type="subcellular location">
    <subcellularLocation>
        <location evidence="1">Membrane</location>
        <topology evidence="1">Multi-pass membrane protein</topology>
    </subcellularLocation>
</comment>
<keyword evidence="4" id="KW-0378">Hydrolase</keyword>
<dbReference type="GO" id="GO:0006508">
    <property type="term" value="P:proteolysis"/>
    <property type="evidence" value="ECO:0007669"/>
    <property type="project" value="UniProtKB-KW"/>
</dbReference>
<evidence type="ECO:0000256" key="2">
    <source>
        <dbReference type="ARBA" id="ARBA00009045"/>
    </source>
</evidence>
<dbReference type="GO" id="GO:0004252">
    <property type="term" value="F:serine-type endopeptidase activity"/>
    <property type="evidence" value="ECO:0007669"/>
    <property type="project" value="InterPro"/>
</dbReference>
<evidence type="ECO:0000256" key="5">
    <source>
        <dbReference type="ARBA" id="ARBA00022989"/>
    </source>
</evidence>
<comment type="similarity">
    <text evidence="2">Belongs to the peptidase S54 family.</text>
</comment>
<organism evidence="9 10">
    <name type="scientific">Murinocardiopsis flavida</name>
    <dbReference type="NCBI Taxonomy" id="645275"/>
    <lineage>
        <taxon>Bacteria</taxon>
        <taxon>Bacillati</taxon>
        <taxon>Actinomycetota</taxon>
        <taxon>Actinomycetes</taxon>
        <taxon>Streptosporangiales</taxon>
        <taxon>Nocardiopsidaceae</taxon>
        <taxon>Murinocardiopsis</taxon>
    </lineage>
</organism>
<feature type="transmembrane region" description="Helical" evidence="7">
    <location>
        <begin position="185"/>
        <end position="203"/>
    </location>
</feature>
<reference evidence="9 10" key="1">
    <citation type="submission" date="2018-03" db="EMBL/GenBank/DDBJ databases">
        <title>Genomic Encyclopedia of Archaeal and Bacterial Type Strains, Phase II (KMG-II): from individual species to whole genera.</title>
        <authorList>
            <person name="Goeker M."/>
        </authorList>
    </citation>
    <scope>NUCLEOTIDE SEQUENCE [LARGE SCALE GENOMIC DNA]</scope>
    <source>
        <strain evidence="9 10">DSM 45312</strain>
    </source>
</reference>